<reference evidence="12" key="1">
    <citation type="submission" date="2018-06" db="EMBL/GenBank/DDBJ databases">
        <authorList>
            <consortium name="GenomeTrakr network: Whole genome sequencing for foodborne pathogen traceback"/>
        </authorList>
    </citation>
    <scope>NUCLEOTIDE SEQUENCE</scope>
    <source>
        <strain evidence="9">FSIS11812504</strain>
        <strain evidence="8">FSIS31800512</strain>
        <strain evidence="12">FSIS31800555</strain>
        <strain evidence="11">FSIS31800800</strain>
        <strain evidence="5">FSIS31901531</strain>
    </source>
</reference>
<gene>
    <name evidence="5" type="primary">hilD</name>
    <name evidence="7" type="ORF">APM01_10320</name>
    <name evidence="10" type="ORF">APM92_22805</name>
    <name evidence="8" type="ORF">DN927_02325</name>
    <name evidence="12" type="ORF">DOG83_16235</name>
    <name evidence="11" type="ORF">DYS13_00570</name>
    <name evidence="9" type="ORF">DYT81_22640</name>
    <name evidence="6" type="ORF">E5908_06700</name>
    <name evidence="5" type="ORF">EWI81_11285</name>
</gene>
<sequence length="318" mass="36342">MENVTFVSNSHQRPAADNLQKLKSLLTNTRQQIKSQTQQVTIKNLYVSSFTLVCFRSGKLTISNNHDTIYCDEPGMLVLKKEQVVSVTLEEVNGHMDFDILEIPTQRLGALYALIPNEQQTKMSVPTEKAQKIFYTPDFPARREVFEHLKTAFSCTKDTSKGCSNCNNKSCIENEELIPYFLLFLLTAFLRLPESYEIILSSAQITLKERVYNIISSSPGRQWKLTDVADHIFMSTSTLKRKLAEEGTSFSDIYLSARMNQAAKLLRIGNHNVNAVALKCGYDSTSYFIQCFKKYFKTTPSTFIKMANHQHFLYLSFK</sequence>
<keyword evidence="3" id="KW-0804">Transcription</keyword>
<dbReference type="PROSITE" id="PS01124">
    <property type="entry name" value="HTH_ARAC_FAMILY_2"/>
    <property type="match status" value="1"/>
</dbReference>
<dbReference type="EMBL" id="AAKLKV010000002">
    <property type="protein sequence ID" value="ECT0130911.1"/>
    <property type="molecule type" value="Genomic_DNA"/>
</dbReference>
<dbReference type="InterPro" id="IPR009057">
    <property type="entry name" value="Homeodomain-like_sf"/>
</dbReference>
<dbReference type="RefSeq" id="WP_052942711.1">
    <property type="nucleotide sequence ID" value="NZ_JACHSY010000013.1"/>
</dbReference>
<evidence type="ECO:0000313" key="5">
    <source>
        <dbReference type="EMBL" id="ECB3377504.1"/>
    </source>
</evidence>
<protein>
    <submittedName>
        <fullName evidence="12">Transcriptional regulator HilD</fullName>
    </submittedName>
</protein>
<dbReference type="EMBL" id="AAKSBI010000025">
    <property type="protein sequence ID" value="ECV3390176.1"/>
    <property type="molecule type" value="Genomic_DNA"/>
</dbReference>
<dbReference type="EMBL" id="AAKSPP010000001">
    <property type="protein sequence ID" value="ECV1595370.1"/>
    <property type="molecule type" value="Genomic_DNA"/>
</dbReference>
<organism evidence="12">
    <name type="scientific">Salmonella enterica subsp. enterica serovar Reading</name>
    <dbReference type="NCBI Taxonomy" id="165302"/>
    <lineage>
        <taxon>Bacteria</taxon>
        <taxon>Pseudomonadati</taxon>
        <taxon>Pseudomonadota</taxon>
        <taxon>Gammaproteobacteria</taxon>
        <taxon>Enterobacterales</taxon>
        <taxon>Enterobacteriaceae</taxon>
        <taxon>Salmonella</taxon>
    </lineage>
</organism>
<comment type="caution">
    <text evidence="12">The sequence shown here is derived from an EMBL/GenBank/DDBJ whole genome shotgun (WGS) entry which is preliminary data.</text>
</comment>
<dbReference type="SMART" id="SM00342">
    <property type="entry name" value="HTH_ARAC"/>
    <property type="match status" value="1"/>
</dbReference>
<dbReference type="PROSITE" id="PS00041">
    <property type="entry name" value="HTH_ARAC_FAMILY_1"/>
    <property type="match status" value="1"/>
</dbReference>
<dbReference type="EMBL" id="AAKMFT010000127">
    <property type="protein sequence ID" value="ECT2693758.1"/>
    <property type="molecule type" value="Genomic_DNA"/>
</dbReference>
<evidence type="ECO:0000313" key="9">
    <source>
        <dbReference type="EMBL" id="ECT2693758.1"/>
    </source>
</evidence>
<feature type="domain" description="HTH araC/xylS-type" evidence="4">
    <location>
        <begin position="209"/>
        <end position="306"/>
    </location>
</feature>
<evidence type="ECO:0000313" key="8">
    <source>
        <dbReference type="EMBL" id="ECT0130911.1"/>
    </source>
</evidence>
<dbReference type="GO" id="GO:0003700">
    <property type="term" value="F:DNA-binding transcription factor activity"/>
    <property type="evidence" value="ECO:0007669"/>
    <property type="project" value="InterPro"/>
</dbReference>
<evidence type="ECO:0000313" key="10">
    <source>
        <dbReference type="EMBL" id="ECU5454813.1"/>
    </source>
</evidence>
<dbReference type="InterPro" id="IPR018060">
    <property type="entry name" value="HTH_AraC"/>
</dbReference>
<evidence type="ECO:0000313" key="11">
    <source>
        <dbReference type="EMBL" id="ECV1595370.1"/>
    </source>
</evidence>
<name>A0A5I9DJM9_SALET</name>
<keyword evidence="1" id="KW-0805">Transcription regulation</keyword>
<evidence type="ECO:0000256" key="1">
    <source>
        <dbReference type="ARBA" id="ARBA00023015"/>
    </source>
</evidence>
<dbReference type="EMBL" id="AAHXHM010000017">
    <property type="protein sequence ID" value="ECB3377504.1"/>
    <property type="molecule type" value="Genomic_DNA"/>
</dbReference>
<dbReference type="SUPFAM" id="SSF46689">
    <property type="entry name" value="Homeodomain-like"/>
    <property type="match status" value="1"/>
</dbReference>
<dbReference type="InterPro" id="IPR018062">
    <property type="entry name" value="HTH_AraC-typ_CS"/>
</dbReference>
<evidence type="ECO:0000256" key="2">
    <source>
        <dbReference type="ARBA" id="ARBA00023125"/>
    </source>
</evidence>
<dbReference type="PANTHER" id="PTHR43280:SF33">
    <property type="entry name" value="HTH-TYPE TRANSCRIPTIONAL REGULATOR APPY-RELATED"/>
    <property type="match status" value="1"/>
</dbReference>
<dbReference type="Gene3D" id="1.10.10.60">
    <property type="entry name" value="Homeodomain-like"/>
    <property type="match status" value="1"/>
</dbReference>
<accession>A0A5I9DJM9</accession>
<evidence type="ECO:0000313" key="7">
    <source>
        <dbReference type="EMBL" id="ECS2228734.1"/>
    </source>
</evidence>
<dbReference type="InterPro" id="IPR020449">
    <property type="entry name" value="Tscrpt_reg_AraC-type_HTH"/>
</dbReference>
<dbReference type="PANTHER" id="PTHR43280">
    <property type="entry name" value="ARAC-FAMILY TRANSCRIPTIONAL REGULATOR"/>
    <property type="match status" value="1"/>
</dbReference>
<dbReference type="EMBL" id="AAKIXE010000006">
    <property type="protein sequence ID" value="ECS2228734.1"/>
    <property type="molecule type" value="Genomic_DNA"/>
</dbReference>
<dbReference type="EMBL" id="AAHYZU010000004">
    <property type="protein sequence ID" value="ECB8844363.1"/>
    <property type="molecule type" value="Genomic_DNA"/>
</dbReference>
<keyword evidence="2" id="KW-0238">DNA-binding</keyword>
<dbReference type="PRINTS" id="PR00032">
    <property type="entry name" value="HTHARAC"/>
</dbReference>
<evidence type="ECO:0000313" key="6">
    <source>
        <dbReference type="EMBL" id="ECB8844363.1"/>
    </source>
</evidence>
<dbReference type="AlphaFoldDB" id="A0A5I9DJM9"/>
<dbReference type="EMBL" id="AAKQHC010000079">
    <property type="protein sequence ID" value="ECU5454813.1"/>
    <property type="molecule type" value="Genomic_DNA"/>
</dbReference>
<evidence type="ECO:0000313" key="12">
    <source>
        <dbReference type="EMBL" id="ECV3390176.1"/>
    </source>
</evidence>
<dbReference type="GO" id="GO:0043565">
    <property type="term" value="F:sequence-specific DNA binding"/>
    <property type="evidence" value="ECO:0007669"/>
    <property type="project" value="InterPro"/>
</dbReference>
<proteinExistence type="predicted"/>
<reference evidence="7" key="2">
    <citation type="submission" date="2018-07" db="EMBL/GenBank/DDBJ databases">
        <authorList>
            <consortium name="NARMS: The National Antimicrobial Resistance Monitoring System"/>
        </authorList>
    </citation>
    <scope>NUCLEOTIDE SEQUENCE</scope>
    <source>
        <strain evidence="10">CVM N53046</strain>
        <strain evidence="7">CVM N55400</strain>
        <strain evidence="6">FSIS11919862</strain>
    </source>
</reference>
<dbReference type="Pfam" id="PF12833">
    <property type="entry name" value="HTH_18"/>
    <property type="match status" value="1"/>
</dbReference>
<evidence type="ECO:0000259" key="4">
    <source>
        <dbReference type="PROSITE" id="PS01124"/>
    </source>
</evidence>
<dbReference type="NCBIfam" id="NF011732">
    <property type="entry name" value="PRK15185.1"/>
    <property type="match status" value="1"/>
</dbReference>
<evidence type="ECO:0000256" key="3">
    <source>
        <dbReference type="ARBA" id="ARBA00023163"/>
    </source>
</evidence>